<reference evidence="2" key="2">
    <citation type="submission" date="2022-03" db="EMBL/GenBank/DDBJ databases">
        <title>Draft title - Genomic analysis of global carrot germplasm unveils the trajectory of domestication and the origin of high carotenoid orange carrot.</title>
        <authorList>
            <person name="Iorizzo M."/>
            <person name="Ellison S."/>
            <person name="Senalik D."/>
            <person name="Macko-Podgorni A."/>
            <person name="Grzebelus D."/>
            <person name="Bostan H."/>
            <person name="Rolling W."/>
            <person name="Curaba J."/>
            <person name="Simon P."/>
        </authorList>
    </citation>
    <scope>NUCLEOTIDE SEQUENCE</scope>
    <source>
        <tissue evidence="2">Leaf</tissue>
    </source>
</reference>
<protein>
    <submittedName>
        <fullName evidence="2">Uncharacterized protein</fullName>
    </submittedName>
</protein>
<proteinExistence type="predicted"/>
<dbReference type="PANTHER" id="PTHR33621:SF2">
    <property type="entry name" value="RIBOSOMAL L1 DOMAIN-CONTAINING PROTEIN"/>
    <property type="match status" value="1"/>
</dbReference>
<feature type="compositionally biased region" description="Basic and acidic residues" evidence="1">
    <location>
        <begin position="294"/>
        <end position="308"/>
    </location>
</feature>
<dbReference type="PANTHER" id="PTHR33621">
    <property type="entry name" value="ASPARTIC/GLUTAMIC ACID-RICH PROTEIN"/>
    <property type="match status" value="1"/>
</dbReference>
<feature type="region of interest" description="Disordered" evidence="1">
    <location>
        <begin position="105"/>
        <end position="133"/>
    </location>
</feature>
<feature type="compositionally biased region" description="Basic and acidic residues" evidence="1">
    <location>
        <begin position="114"/>
        <end position="133"/>
    </location>
</feature>
<dbReference type="EMBL" id="CP093346">
    <property type="protein sequence ID" value="WOG97004.1"/>
    <property type="molecule type" value="Genomic_DNA"/>
</dbReference>
<feature type="region of interest" description="Disordered" evidence="1">
    <location>
        <begin position="287"/>
        <end position="308"/>
    </location>
</feature>
<name>A0AAF1AVZ0_DAUCS</name>
<feature type="compositionally biased region" description="Basic and acidic residues" evidence="1">
    <location>
        <begin position="389"/>
        <end position="403"/>
    </location>
</feature>
<feature type="region of interest" description="Disordered" evidence="1">
    <location>
        <begin position="381"/>
        <end position="426"/>
    </location>
</feature>
<dbReference type="AlphaFoldDB" id="A0AAF1AVZ0"/>
<organism evidence="2 3">
    <name type="scientific">Daucus carota subsp. sativus</name>
    <name type="common">Carrot</name>
    <dbReference type="NCBI Taxonomy" id="79200"/>
    <lineage>
        <taxon>Eukaryota</taxon>
        <taxon>Viridiplantae</taxon>
        <taxon>Streptophyta</taxon>
        <taxon>Embryophyta</taxon>
        <taxon>Tracheophyta</taxon>
        <taxon>Spermatophyta</taxon>
        <taxon>Magnoliopsida</taxon>
        <taxon>eudicotyledons</taxon>
        <taxon>Gunneridae</taxon>
        <taxon>Pentapetalae</taxon>
        <taxon>asterids</taxon>
        <taxon>campanulids</taxon>
        <taxon>Apiales</taxon>
        <taxon>Apiaceae</taxon>
        <taxon>Apioideae</taxon>
        <taxon>Scandiceae</taxon>
        <taxon>Daucinae</taxon>
        <taxon>Daucus</taxon>
        <taxon>Daucus sect. Daucus</taxon>
    </lineage>
</organism>
<evidence type="ECO:0000313" key="3">
    <source>
        <dbReference type="Proteomes" id="UP000077755"/>
    </source>
</evidence>
<evidence type="ECO:0000313" key="2">
    <source>
        <dbReference type="EMBL" id="WOG97004.1"/>
    </source>
</evidence>
<accession>A0AAF1AVZ0</accession>
<keyword evidence="3" id="KW-1185">Reference proteome</keyword>
<feature type="compositionally biased region" description="Acidic residues" evidence="1">
    <location>
        <begin position="404"/>
        <end position="422"/>
    </location>
</feature>
<evidence type="ECO:0000256" key="1">
    <source>
        <dbReference type="SAM" id="MobiDB-lite"/>
    </source>
</evidence>
<gene>
    <name evidence="2" type="ORF">DCAR_0416343</name>
</gene>
<feature type="region of interest" description="Disordered" evidence="1">
    <location>
        <begin position="56"/>
        <end position="93"/>
    </location>
</feature>
<sequence length="556" mass="61669">MDFHSLARRDLQALCKLNAIPANMTNVAMADALAALDIVEGLEDFLNRSPERKAVTAAKVPRTGRRTATQSKPIGDGSESVQPMTMSTRRSTRRGISDEIMAESMTPAIRSSRKTVEPVKAESERIENVEKKDVSDSPALATYSRRNQVAARKSSVKEVSTVQRAYSTRRSARLTENITVEEKEEKINSLVSELSRIDLKDGLDNKSLSEVVLQESVEKSNGPSETLNNLKDNEALDEVNAVQEDSTKSLVIENEKDVDALEEVLEEFEEKPKQLVESQFVADSYPVDTENSYEETKSDEAAPESGLKEDAQEIVADELKEKSEQCFDTLDDNLMIKDEDSKVEKSLMDSDNTLEQLDLGAGEGYETNKNLESDVKATAELSDGGDSYLSKDEILENNDHADLTEDEMETEEEMDSEAESMGESEVVQQVSCFEESKADILNNNDAEEIATGTEIRSVAPLVSSGGAESKPVTKTLVSDDKENIDRNGIKFELTKEAKKDKKETVPAANELNAKSLRELTKMLKEKLQISNNTEEDIGKVTKERPALQKIEDNCQW</sequence>
<reference evidence="2" key="1">
    <citation type="journal article" date="2016" name="Nat. Genet.">
        <title>A high-quality carrot genome assembly provides new insights into carotenoid accumulation and asterid genome evolution.</title>
        <authorList>
            <person name="Iorizzo M."/>
            <person name="Ellison S."/>
            <person name="Senalik D."/>
            <person name="Zeng P."/>
            <person name="Satapoomin P."/>
            <person name="Huang J."/>
            <person name="Bowman M."/>
            <person name="Iovene M."/>
            <person name="Sanseverino W."/>
            <person name="Cavagnaro P."/>
            <person name="Yildiz M."/>
            <person name="Macko-Podgorni A."/>
            <person name="Moranska E."/>
            <person name="Grzebelus E."/>
            <person name="Grzebelus D."/>
            <person name="Ashrafi H."/>
            <person name="Zheng Z."/>
            <person name="Cheng S."/>
            <person name="Spooner D."/>
            <person name="Van Deynze A."/>
            <person name="Simon P."/>
        </authorList>
    </citation>
    <scope>NUCLEOTIDE SEQUENCE</scope>
    <source>
        <tissue evidence="2">Leaf</tissue>
    </source>
</reference>
<dbReference type="Proteomes" id="UP000077755">
    <property type="component" value="Chromosome 4"/>
</dbReference>